<keyword evidence="13" id="KW-0472">Membrane</keyword>
<keyword evidence="19" id="KW-1185">Reference proteome</keyword>
<evidence type="ECO:0000256" key="7">
    <source>
        <dbReference type="ARBA" id="ARBA00022723"/>
    </source>
</evidence>
<evidence type="ECO:0000259" key="17">
    <source>
        <dbReference type="PROSITE" id="PS50125"/>
    </source>
</evidence>
<dbReference type="GO" id="GO:0046872">
    <property type="term" value="F:metal ion binding"/>
    <property type="evidence" value="ECO:0007669"/>
    <property type="project" value="UniProtKB-KW"/>
</dbReference>
<dbReference type="SUPFAM" id="SSF55073">
    <property type="entry name" value="Nucleotide cyclase"/>
    <property type="match status" value="1"/>
</dbReference>
<keyword evidence="7" id="KW-0479">Metal-binding</keyword>
<feature type="compositionally biased region" description="Basic and acidic residues" evidence="16">
    <location>
        <begin position="275"/>
        <end position="290"/>
    </location>
</feature>
<proteinExistence type="inferred from homology"/>
<evidence type="ECO:0000256" key="16">
    <source>
        <dbReference type="SAM" id="MobiDB-lite"/>
    </source>
</evidence>
<feature type="domain" description="Guanylate cyclase" evidence="17">
    <location>
        <begin position="81"/>
        <end position="208"/>
    </location>
</feature>
<comment type="cofactor">
    <cofactor evidence="2">
        <name>Mn(2+)</name>
        <dbReference type="ChEBI" id="CHEBI:29035"/>
    </cofactor>
</comment>
<evidence type="ECO:0000256" key="1">
    <source>
        <dbReference type="ARBA" id="ARBA00001593"/>
    </source>
</evidence>
<name>A0A8D2Q278_ZOSLA</name>
<keyword evidence="14 15" id="KW-0456">Lyase</keyword>
<dbReference type="GO" id="GO:0035556">
    <property type="term" value="P:intracellular signal transduction"/>
    <property type="evidence" value="ECO:0007669"/>
    <property type="project" value="InterPro"/>
</dbReference>
<comment type="catalytic activity">
    <reaction evidence="1">
        <text>ATP = 3',5'-cyclic AMP + diphosphate</text>
        <dbReference type="Rhea" id="RHEA:15389"/>
        <dbReference type="ChEBI" id="CHEBI:30616"/>
        <dbReference type="ChEBI" id="CHEBI:33019"/>
        <dbReference type="ChEBI" id="CHEBI:58165"/>
        <dbReference type="EC" id="4.6.1.1"/>
    </reaction>
</comment>
<dbReference type="FunFam" id="3.30.70.1230:FF:000009">
    <property type="entry name" value="Adenylate cyclase"/>
    <property type="match status" value="1"/>
</dbReference>
<evidence type="ECO:0000256" key="12">
    <source>
        <dbReference type="ARBA" id="ARBA00022998"/>
    </source>
</evidence>
<protein>
    <recommendedName>
        <fullName evidence="5">adenylate cyclase</fullName>
        <ecNumber evidence="5">4.6.1.1</ecNumber>
    </recommendedName>
</protein>
<accession>A0A8D2Q278</accession>
<evidence type="ECO:0000256" key="14">
    <source>
        <dbReference type="ARBA" id="ARBA00023239"/>
    </source>
</evidence>
<evidence type="ECO:0000256" key="6">
    <source>
        <dbReference type="ARBA" id="ARBA00022692"/>
    </source>
</evidence>
<sequence length="290" mass="32186">MLSILPTITFPIFPMEFPLFFPRNSLQERLMLSILPPERLMLSILPKHVADEMLKDMKKDPSQKELQQFNTMYMYRHENVSILFADIVGFTQLSSSCSAQELVKLLNELFARFDKLAARHHQLRIKILGDCYYCICGLPEFREDHAACSIRMGLAMVEAIASVRARTSTSVDMRVGVHSGAVLGGVLGQKRWQFDVWSTDVTVANKMEAGGIPGRVHISQSTVDCLKGEFEVEPGEGGSRCEYLRDKGIVTYLVVVPKQGGHLRHGVNGVVSDTHSGDGGDGGDRGDTWG</sequence>
<dbReference type="PROSITE" id="PS50125">
    <property type="entry name" value="GUANYLATE_CYCLASE_2"/>
    <property type="match status" value="1"/>
</dbReference>
<dbReference type="InterPro" id="IPR018297">
    <property type="entry name" value="A/G_cyclase_CS"/>
</dbReference>
<evidence type="ECO:0000256" key="11">
    <source>
        <dbReference type="ARBA" id="ARBA00022989"/>
    </source>
</evidence>
<dbReference type="PROSITE" id="PS00452">
    <property type="entry name" value="GUANYLATE_CYCLASE_1"/>
    <property type="match status" value="1"/>
</dbReference>
<dbReference type="GO" id="GO:0004016">
    <property type="term" value="F:adenylate cyclase activity"/>
    <property type="evidence" value="ECO:0007669"/>
    <property type="project" value="UniProtKB-EC"/>
</dbReference>
<keyword evidence="8" id="KW-0547">Nucleotide-binding</keyword>
<evidence type="ECO:0000256" key="10">
    <source>
        <dbReference type="ARBA" id="ARBA00022842"/>
    </source>
</evidence>
<dbReference type="SMART" id="SM00044">
    <property type="entry name" value="CYCc"/>
    <property type="match status" value="1"/>
</dbReference>
<dbReference type="PANTHER" id="PTHR45627:SF30">
    <property type="entry name" value="ADENYLATE CYCLASE TYPE 3"/>
    <property type="match status" value="1"/>
</dbReference>
<evidence type="ECO:0000256" key="9">
    <source>
        <dbReference type="ARBA" id="ARBA00022840"/>
    </source>
</evidence>
<evidence type="ECO:0000256" key="2">
    <source>
        <dbReference type="ARBA" id="ARBA00001936"/>
    </source>
</evidence>
<evidence type="ECO:0000256" key="8">
    <source>
        <dbReference type="ARBA" id="ARBA00022741"/>
    </source>
</evidence>
<dbReference type="InterPro" id="IPR001054">
    <property type="entry name" value="A/G_cyclase"/>
</dbReference>
<dbReference type="Pfam" id="PF00211">
    <property type="entry name" value="Guanylate_cyc"/>
    <property type="match status" value="1"/>
</dbReference>
<dbReference type="GO" id="GO:0005886">
    <property type="term" value="C:plasma membrane"/>
    <property type="evidence" value="ECO:0007669"/>
    <property type="project" value="TreeGrafter"/>
</dbReference>
<keyword evidence="12" id="KW-0115">cAMP biosynthesis</keyword>
<evidence type="ECO:0000256" key="15">
    <source>
        <dbReference type="RuleBase" id="RU000405"/>
    </source>
</evidence>
<reference evidence="18" key="1">
    <citation type="submission" date="2025-08" db="UniProtKB">
        <authorList>
            <consortium name="Ensembl"/>
        </authorList>
    </citation>
    <scope>IDENTIFICATION</scope>
</reference>
<evidence type="ECO:0000256" key="3">
    <source>
        <dbReference type="ARBA" id="ARBA00001946"/>
    </source>
</evidence>
<comment type="subcellular location">
    <subcellularLocation>
        <location evidence="4">Membrane</location>
        <topology evidence="4">Multi-pass membrane protein</topology>
    </subcellularLocation>
</comment>
<evidence type="ECO:0000256" key="5">
    <source>
        <dbReference type="ARBA" id="ARBA00012201"/>
    </source>
</evidence>
<keyword evidence="6" id="KW-0812">Transmembrane</keyword>
<feature type="region of interest" description="Disordered" evidence="16">
    <location>
        <begin position="267"/>
        <end position="290"/>
    </location>
</feature>
<keyword evidence="10" id="KW-0460">Magnesium</keyword>
<evidence type="ECO:0000256" key="4">
    <source>
        <dbReference type="ARBA" id="ARBA00004141"/>
    </source>
</evidence>
<dbReference type="Ensembl" id="ENSZLMT00000022048.1">
    <property type="protein sequence ID" value="ENSZLMP00000021487.1"/>
    <property type="gene ID" value="ENSZLMG00000014691.1"/>
</dbReference>
<evidence type="ECO:0000256" key="13">
    <source>
        <dbReference type="ARBA" id="ARBA00023136"/>
    </source>
</evidence>
<dbReference type="InterPro" id="IPR029787">
    <property type="entry name" value="Nucleotide_cyclase"/>
</dbReference>
<dbReference type="EC" id="4.6.1.1" evidence="5"/>
<dbReference type="Gene3D" id="3.30.70.1230">
    <property type="entry name" value="Nucleotide cyclase"/>
    <property type="match status" value="1"/>
</dbReference>
<keyword evidence="11" id="KW-1133">Transmembrane helix</keyword>
<dbReference type="PANTHER" id="PTHR45627">
    <property type="entry name" value="ADENYLATE CYCLASE TYPE 1"/>
    <property type="match status" value="1"/>
</dbReference>
<dbReference type="Proteomes" id="UP000694401">
    <property type="component" value="Unassembled WGS sequence"/>
</dbReference>
<keyword evidence="9" id="KW-0067">ATP-binding</keyword>
<dbReference type="AlphaFoldDB" id="A0A8D2Q278"/>
<reference evidence="18" key="2">
    <citation type="submission" date="2025-09" db="UniProtKB">
        <authorList>
            <consortium name="Ensembl"/>
        </authorList>
    </citation>
    <scope>IDENTIFICATION</scope>
</reference>
<dbReference type="GO" id="GO:0007189">
    <property type="term" value="P:adenylate cyclase-activating G protein-coupled receptor signaling pathway"/>
    <property type="evidence" value="ECO:0007669"/>
    <property type="project" value="TreeGrafter"/>
</dbReference>
<comment type="similarity">
    <text evidence="15">Belongs to the adenylyl cyclase class-4/guanylyl cyclase family.</text>
</comment>
<dbReference type="GO" id="GO:0005524">
    <property type="term" value="F:ATP binding"/>
    <property type="evidence" value="ECO:0007669"/>
    <property type="project" value="UniProtKB-KW"/>
</dbReference>
<dbReference type="GO" id="GO:0006171">
    <property type="term" value="P:cAMP biosynthetic process"/>
    <property type="evidence" value="ECO:0007669"/>
    <property type="project" value="UniProtKB-KW"/>
</dbReference>
<dbReference type="CDD" id="cd07302">
    <property type="entry name" value="CHD"/>
    <property type="match status" value="1"/>
</dbReference>
<organism evidence="18 19">
    <name type="scientific">Zosterops lateralis melanops</name>
    <dbReference type="NCBI Taxonomy" id="1220523"/>
    <lineage>
        <taxon>Eukaryota</taxon>
        <taxon>Metazoa</taxon>
        <taxon>Chordata</taxon>
        <taxon>Craniata</taxon>
        <taxon>Vertebrata</taxon>
        <taxon>Euteleostomi</taxon>
        <taxon>Archelosauria</taxon>
        <taxon>Archosauria</taxon>
        <taxon>Dinosauria</taxon>
        <taxon>Saurischia</taxon>
        <taxon>Theropoda</taxon>
        <taxon>Coelurosauria</taxon>
        <taxon>Aves</taxon>
        <taxon>Neognathae</taxon>
        <taxon>Neoaves</taxon>
        <taxon>Telluraves</taxon>
        <taxon>Australaves</taxon>
        <taxon>Passeriformes</taxon>
        <taxon>Sylvioidea</taxon>
        <taxon>Zosteropidae</taxon>
        <taxon>Zosterops</taxon>
    </lineage>
</organism>
<evidence type="ECO:0000313" key="19">
    <source>
        <dbReference type="Proteomes" id="UP000694401"/>
    </source>
</evidence>
<comment type="cofactor">
    <cofactor evidence="3">
        <name>Mg(2+)</name>
        <dbReference type="ChEBI" id="CHEBI:18420"/>
    </cofactor>
</comment>
<evidence type="ECO:0000313" key="18">
    <source>
        <dbReference type="Ensembl" id="ENSZLMP00000021487.1"/>
    </source>
</evidence>